<dbReference type="AlphaFoldDB" id="A0A2H0X9N8"/>
<dbReference type="CDD" id="cd16320">
    <property type="entry name" value="MraZ_N"/>
    <property type="match status" value="1"/>
</dbReference>
<sequence>MMFLGEFQQNITEGCRLALPKKIREKIAGMDVILSKGFEKCIFGYAPSDWEVESLKQLGSPISDARSRNLKRYMYSGASEVAMDRQGRFVLPGNLKSYAGINEKAVVLGAGDHFEIWEESVWTENLKKIEREVTNE</sequence>
<evidence type="ECO:0000313" key="10">
    <source>
        <dbReference type="Proteomes" id="UP000231098"/>
    </source>
</evidence>
<comment type="subcellular location">
    <subcellularLocation>
        <location evidence="7">Cytoplasm</location>
        <location evidence="7">Nucleoid</location>
    </subcellularLocation>
</comment>
<organism evidence="9 10">
    <name type="scientific">candidate division WWE3 bacterium CG08_land_8_20_14_0_20_41_15</name>
    <dbReference type="NCBI Taxonomy" id="1975086"/>
    <lineage>
        <taxon>Bacteria</taxon>
        <taxon>Katanobacteria</taxon>
    </lineage>
</organism>
<evidence type="ECO:0000256" key="3">
    <source>
        <dbReference type="ARBA" id="ARBA00022737"/>
    </source>
</evidence>
<dbReference type="InterPro" id="IPR003444">
    <property type="entry name" value="MraZ"/>
</dbReference>
<dbReference type="InterPro" id="IPR007159">
    <property type="entry name" value="SpoVT-AbrB_dom"/>
</dbReference>
<proteinExistence type="inferred from homology"/>
<evidence type="ECO:0000256" key="1">
    <source>
        <dbReference type="ARBA" id="ARBA00013860"/>
    </source>
</evidence>
<dbReference type="NCBIfam" id="TIGR00242">
    <property type="entry name" value="division/cell wall cluster transcriptional repressor MraZ"/>
    <property type="match status" value="1"/>
</dbReference>
<comment type="subunit">
    <text evidence="7">Forms oligomers.</text>
</comment>
<comment type="caution">
    <text evidence="9">The sequence shown here is derived from an EMBL/GenBank/DDBJ whole genome shotgun (WGS) entry which is preliminary data.</text>
</comment>
<evidence type="ECO:0000256" key="7">
    <source>
        <dbReference type="HAMAP-Rule" id="MF_01008"/>
    </source>
</evidence>
<name>A0A2H0X9N8_UNCKA</name>
<comment type="similarity">
    <text evidence="7">Belongs to the MraZ family.</text>
</comment>
<dbReference type="InterPro" id="IPR037914">
    <property type="entry name" value="SpoVT-AbrB_sf"/>
</dbReference>
<dbReference type="GO" id="GO:0005737">
    <property type="term" value="C:cytoplasm"/>
    <property type="evidence" value="ECO:0007669"/>
    <property type="project" value="UniProtKB-UniRule"/>
</dbReference>
<accession>A0A2H0X9N8</accession>
<dbReference type="InterPro" id="IPR020603">
    <property type="entry name" value="MraZ_dom"/>
</dbReference>
<dbReference type="Pfam" id="PF02381">
    <property type="entry name" value="MraZ"/>
    <property type="match status" value="2"/>
</dbReference>
<evidence type="ECO:0000256" key="6">
    <source>
        <dbReference type="ARBA" id="ARBA00023163"/>
    </source>
</evidence>
<dbReference type="GO" id="GO:0009295">
    <property type="term" value="C:nucleoid"/>
    <property type="evidence" value="ECO:0007669"/>
    <property type="project" value="UniProtKB-SubCell"/>
</dbReference>
<dbReference type="InterPro" id="IPR035642">
    <property type="entry name" value="MraZ_N"/>
</dbReference>
<dbReference type="EMBL" id="PEYV01000029">
    <property type="protein sequence ID" value="PIS21647.1"/>
    <property type="molecule type" value="Genomic_DNA"/>
</dbReference>
<keyword evidence="5 7" id="KW-0238">DNA-binding</keyword>
<dbReference type="GO" id="GO:2000143">
    <property type="term" value="P:negative regulation of DNA-templated transcription initiation"/>
    <property type="evidence" value="ECO:0007669"/>
    <property type="project" value="TreeGrafter"/>
</dbReference>
<dbReference type="InterPro" id="IPR035644">
    <property type="entry name" value="MraZ_C"/>
</dbReference>
<dbReference type="GO" id="GO:0003700">
    <property type="term" value="F:DNA-binding transcription factor activity"/>
    <property type="evidence" value="ECO:0007669"/>
    <property type="project" value="UniProtKB-UniRule"/>
</dbReference>
<dbReference type="PROSITE" id="PS51740">
    <property type="entry name" value="SPOVT_ABRB"/>
    <property type="match status" value="1"/>
</dbReference>
<dbReference type="GO" id="GO:0000976">
    <property type="term" value="F:transcription cis-regulatory region binding"/>
    <property type="evidence" value="ECO:0007669"/>
    <property type="project" value="TreeGrafter"/>
</dbReference>
<dbReference type="InterPro" id="IPR038619">
    <property type="entry name" value="MraZ_sf"/>
</dbReference>
<dbReference type="PANTHER" id="PTHR34701:SF1">
    <property type="entry name" value="TRANSCRIPTIONAL REGULATOR MRAZ"/>
    <property type="match status" value="1"/>
</dbReference>
<dbReference type="Proteomes" id="UP000231098">
    <property type="component" value="Unassembled WGS sequence"/>
</dbReference>
<keyword evidence="3" id="KW-0677">Repeat</keyword>
<evidence type="ECO:0000256" key="4">
    <source>
        <dbReference type="ARBA" id="ARBA00023015"/>
    </source>
</evidence>
<reference evidence="10" key="1">
    <citation type="submission" date="2017-09" db="EMBL/GenBank/DDBJ databases">
        <title>Depth-based differentiation of microbial function through sediment-hosted aquifers and enrichment of novel symbionts in the deep terrestrial subsurface.</title>
        <authorList>
            <person name="Probst A.J."/>
            <person name="Ladd B."/>
            <person name="Jarett J.K."/>
            <person name="Geller-Mcgrath D.E."/>
            <person name="Sieber C.M.K."/>
            <person name="Emerson J.B."/>
            <person name="Anantharaman K."/>
            <person name="Thomas B.C."/>
            <person name="Malmstrom R."/>
            <person name="Stieglmeier M."/>
            <person name="Klingl A."/>
            <person name="Woyke T."/>
            <person name="Ryan C.M."/>
            <person name="Banfield J.F."/>
        </authorList>
    </citation>
    <scope>NUCLEOTIDE SEQUENCE [LARGE SCALE GENOMIC DNA]</scope>
</reference>
<dbReference type="SUPFAM" id="SSF89447">
    <property type="entry name" value="AbrB/MazE/MraZ-like"/>
    <property type="match status" value="1"/>
</dbReference>
<keyword evidence="6 7" id="KW-0804">Transcription</keyword>
<evidence type="ECO:0000256" key="5">
    <source>
        <dbReference type="ARBA" id="ARBA00023125"/>
    </source>
</evidence>
<protein>
    <recommendedName>
        <fullName evidence="1 7">Transcriptional regulator MraZ</fullName>
    </recommendedName>
</protein>
<dbReference type="PANTHER" id="PTHR34701">
    <property type="entry name" value="TRANSCRIPTIONAL REGULATOR MRAZ"/>
    <property type="match status" value="1"/>
</dbReference>
<gene>
    <name evidence="7 9" type="primary">mraZ</name>
    <name evidence="9" type="ORF">COT51_01930</name>
</gene>
<dbReference type="CDD" id="cd16321">
    <property type="entry name" value="MraZ_C"/>
    <property type="match status" value="1"/>
</dbReference>
<dbReference type="HAMAP" id="MF_01008">
    <property type="entry name" value="MraZ"/>
    <property type="match status" value="1"/>
</dbReference>
<evidence type="ECO:0000313" key="9">
    <source>
        <dbReference type="EMBL" id="PIS21647.1"/>
    </source>
</evidence>
<keyword evidence="2 7" id="KW-0963">Cytoplasm</keyword>
<dbReference type="Gene3D" id="3.40.1550.20">
    <property type="entry name" value="Transcriptional regulator MraZ domain"/>
    <property type="match status" value="1"/>
</dbReference>
<evidence type="ECO:0000259" key="8">
    <source>
        <dbReference type="PROSITE" id="PS51740"/>
    </source>
</evidence>
<keyword evidence="4 7" id="KW-0805">Transcription regulation</keyword>
<feature type="domain" description="SpoVT-AbrB" evidence="8">
    <location>
        <begin position="78"/>
        <end position="121"/>
    </location>
</feature>
<evidence type="ECO:0000256" key="2">
    <source>
        <dbReference type="ARBA" id="ARBA00022490"/>
    </source>
</evidence>